<proteinExistence type="predicted"/>
<evidence type="ECO:0000313" key="1">
    <source>
        <dbReference type="EMBL" id="MFC0842787.1"/>
    </source>
</evidence>
<sequence>MHPPPIRVLARRAADLDASTDPDAPADAGLRHFTAVMSLWTEPETAARTGGRTVVEAADADEVADGCVLLRRLSRDEPSLVRGPLDRTRQHWIGTGPHELMPSRQPTLARTRFTTPRGEPASPSTKPFHFGLYTSTAQHNGPGMWRMYLDQGSNLHPLPWHTWELQVTDPAAAVLEITGAAEWAAFVERYGRVHGGAVFPDWTKVADDYAGVHVTLRAILATQGFRFAVKDGLTAPPYWDIESVLWLRWCFSSVRLVEVTPPTAT</sequence>
<gene>
    <name evidence="1" type="ORF">ACFH04_03405</name>
</gene>
<organism evidence="1 2">
    <name type="scientific">Streptomyces noboritoensis</name>
    <dbReference type="NCBI Taxonomy" id="67337"/>
    <lineage>
        <taxon>Bacteria</taxon>
        <taxon>Bacillati</taxon>
        <taxon>Actinomycetota</taxon>
        <taxon>Actinomycetes</taxon>
        <taxon>Kitasatosporales</taxon>
        <taxon>Streptomycetaceae</taxon>
        <taxon>Streptomyces</taxon>
    </lineage>
</organism>
<dbReference type="RefSeq" id="WP_394316606.1">
    <property type="nucleotide sequence ID" value="NZ_JBHMQV010000001.1"/>
</dbReference>
<dbReference type="EMBL" id="JBHMQV010000001">
    <property type="protein sequence ID" value="MFC0842787.1"/>
    <property type="molecule type" value="Genomic_DNA"/>
</dbReference>
<evidence type="ECO:0000313" key="2">
    <source>
        <dbReference type="Proteomes" id="UP001589887"/>
    </source>
</evidence>
<keyword evidence="2" id="KW-1185">Reference proteome</keyword>
<dbReference type="Proteomes" id="UP001589887">
    <property type="component" value="Unassembled WGS sequence"/>
</dbReference>
<protein>
    <submittedName>
        <fullName evidence="1">Uncharacterized protein</fullName>
    </submittedName>
</protein>
<accession>A0ABV6TAH1</accession>
<comment type="caution">
    <text evidence="1">The sequence shown here is derived from an EMBL/GenBank/DDBJ whole genome shotgun (WGS) entry which is preliminary data.</text>
</comment>
<reference evidence="1 2" key="1">
    <citation type="submission" date="2024-09" db="EMBL/GenBank/DDBJ databases">
        <authorList>
            <person name="Sun Q."/>
            <person name="Mori K."/>
        </authorList>
    </citation>
    <scope>NUCLEOTIDE SEQUENCE [LARGE SCALE GENOMIC DNA]</scope>
    <source>
        <strain evidence="1 2">JCM 4557</strain>
    </source>
</reference>
<name>A0ABV6TAH1_9ACTN</name>